<sequence>MESRENVEGSVTGTSSTMLALKAIVAERRAAGATQEKKQPRKKDNLWTRPNKGVAARQAKDDAAWAKLNARTAESVEERLKKKAEIYNKLQRGRTGGMTSAQLDNLLVDFDSQNTVGYESDEESTVPSDVDAQPSTYDPLVEITDEFGRSRQVRRSEVPREYLARAGQETLPGDDDPTVIRGHHISNFPVYEPTAERVAKIMEDTAEDPLNKHYDATNENRAKGAAFYQFSGDAETRQRQMDELLGRRDETIKTREARGARDEVQEGSENELQVVSKAISKRKRGLEERRALLNAKRQKKSEPEVSTSSASPAPKPKVQEGSLDAMDFLAKMSRELGGAG</sequence>
<keyword evidence="1" id="KW-0175">Coiled coil</keyword>
<dbReference type="PANTHER" id="PTHR15885:SF1">
    <property type="entry name" value="COILED-COIL DOMAIN-CONTAINING PROTEIN 174"/>
    <property type="match status" value="1"/>
</dbReference>
<evidence type="ECO:0000313" key="3">
    <source>
        <dbReference type="EMBL" id="CCA66687.1"/>
    </source>
</evidence>
<dbReference type="AlphaFoldDB" id="G4T5T4"/>
<protein>
    <submittedName>
        <fullName evidence="3">Uncharacterized protein</fullName>
    </submittedName>
</protein>
<dbReference type="GO" id="GO:0005634">
    <property type="term" value="C:nucleus"/>
    <property type="evidence" value="ECO:0007669"/>
    <property type="project" value="TreeGrafter"/>
</dbReference>
<dbReference type="Proteomes" id="UP000007148">
    <property type="component" value="Unassembled WGS sequence"/>
</dbReference>
<feature type="compositionally biased region" description="Basic and acidic residues" evidence="2">
    <location>
        <begin position="29"/>
        <end position="46"/>
    </location>
</feature>
<name>G4T5T4_SERID</name>
<dbReference type="HOGENOM" id="CLU_721907_0_0_1"/>
<organism evidence="3 4">
    <name type="scientific">Serendipita indica (strain DSM 11827)</name>
    <name type="common">Root endophyte fungus</name>
    <name type="synonym">Piriformospora indica</name>
    <dbReference type="NCBI Taxonomy" id="1109443"/>
    <lineage>
        <taxon>Eukaryota</taxon>
        <taxon>Fungi</taxon>
        <taxon>Dikarya</taxon>
        <taxon>Basidiomycota</taxon>
        <taxon>Agaricomycotina</taxon>
        <taxon>Agaricomycetes</taxon>
        <taxon>Sebacinales</taxon>
        <taxon>Serendipitaceae</taxon>
        <taxon>Serendipita</taxon>
    </lineage>
</organism>
<comment type="caution">
    <text evidence="3">The sequence shown here is derived from an EMBL/GenBank/DDBJ whole genome shotgun (WGS) entry which is preliminary data.</text>
</comment>
<feature type="compositionally biased region" description="Basic and acidic residues" evidence="2">
    <location>
        <begin position="148"/>
        <end position="163"/>
    </location>
</feature>
<keyword evidence="4" id="KW-1185">Reference proteome</keyword>
<reference evidence="3 4" key="1">
    <citation type="journal article" date="2011" name="PLoS Pathog.">
        <title>Endophytic Life Strategies Decoded by Genome and Transcriptome Analyses of the Mutualistic Root Symbiont Piriformospora indica.</title>
        <authorList>
            <person name="Zuccaro A."/>
            <person name="Lahrmann U."/>
            <person name="Guldener U."/>
            <person name="Langen G."/>
            <person name="Pfiffi S."/>
            <person name="Biedenkopf D."/>
            <person name="Wong P."/>
            <person name="Samans B."/>
            <person name="Grimm C."/>
            <person name="Basiewicz M."/>
            <person name="Murat C."/>
            <person name="Martin F."/>
            <person name="Kogel K.H."/>
        </authorList>
    </citation>
    <scope>NUCLEOTIDE SEQUENCE [LARGE SCALE GENOMIC DNA]</scope>
    <source>
        <strain evidence="3 4">DSM 11827</strain>
    </source>
</reference>
<feature type="region of interest" description="Disordered" evidence="2">
    <location>
        <begin position="118"/>
        <end position="137"/>
    </location>
</feature>
<dbReference type="OrthoDB" id="333551at2759"/>
<evidence type="ECO:0000256" key="1">
    <source>
        <dbReference type="ARBA" id="ARBA00023054"/>
    </source>
</evidence>
<feature type="region of interest" description="Disordered" evidence="2">
    <location>
        <begin position="148"/>
        <end position="178"/>
    </location>
</feature>
<dbReference type="FunCoup" id="G4T5T4">
    <property type="interactions" value="403"/>
</dbReference>
<evidence type="ECO:0000313" key="4">
    <source>
        <dbReference type="Proteomes" id="UP000007148"/>
    </source>
</evidence>
<gene>
    <name evidence="3" type="ORF">PIIN_00366</name>
</gene>
<dbReference type="InterPro" id="IPR025066">
    <property type="entry name" value="CCDC174-like"/>
</dbReference>
<dbReference type="STRING" id="1109443.G4T5T4"/>
<feature type="compositionally biased region" description="Basic and acidic residues" evidence="2">
    <location>
        <begin position="241"/>
        <end position="264"/>
    </location>
</feature>
<evidence type="ECO:0000256" key="2">
    <source>
        <dbReference type="SAM" id="MobiDB-lite"/>
    </source>
</evidence>
<dbReference type="Pfam" id="PF13300">
    <property type="entry name" value="DUF4078"/>
    <property type="match status" value="1"/>
</dbReference>
<accession>G4T5T4</accession>
<dbReference type="OMA" id="HNKGAQK"/>
<dbReference type="eggNOG" id="ENOG502QWJ9">
    <property type="taxonomic scope" value="Eukaryota"/>
</dbReference>
<feature type="region of interest" description="Disordered" evidence="2">
    <location>
        <begin position="29"/>
        <end position="61"/>
    </location>
</feature>
<dbReference type="EMBL" id="CAFZ01000004">
    <property type="protein sequence ID" value="CCA66687.1"/>
    <property type="molecule type" value="Genomic_DNA"/>
</dbReference>
<dbReference type="PANTHER" id="PTHR15885">
    <property type="entry name" value="COILED-COIL DOMAIN-CONTAINING PROTEIN 174"/>
    <property type="match status" value="1"/>
</dbReference>
<dbReference type="InParanoid" id="G4T5T4"/>
<feature type="region of interest" description="Disordered" evidence="2">
    <location>
        <begin position="241"/>
        <end position="326"/>
    </location>
</feature>
<proteinExistence type="predicted"/>